<reference evidence="1 2" key="1">
    <citation type="submission" date="2020-08" db="EMBL/GenBank/DDBJ databases">
        <title>Sphingomonas sp. sand1-3 16S ribosomal RNA gene Genome sequencing and assembly.</title>
        <authorList>
            <person name="Kang M."/>
        </authorList>
    </citation>
    <scope>NUCLEOTIDE SEQUENCE [LARGE SCALE GENOMIC DNA]</scope>
    <source>
        <strain evidence="2">sand1-3</strain>
    </source>
</reference>
<proteinExistence type="predicted"/>
<dbReference type="EMBL" id="CP060697">
    <property type="protein sequence ID" value="QNM83515.1"/>
    <property type="molecule type" value="Genomic_DNA"/>
</dbReference>
<sequence length="72" mass="7657">MQQNSLGPTVVARLAVGVADIDHAGASENPDLFCHRLSSGKLERSIEVVLKPGADKVAKVRLEFLPSMTVAD</sequence>
<dbReference type="AlphaFoldDB" id="A0A7G9L4G6"/>
<organism evidence="1 2">
    <name type="scientific">Sphingomonas sabuli</name>
    <dbReference type="NCBI Taxonomy" id="2764186"/>
    <lineage>
        <taxon>Bacteria</taxon>
        <taxon>Pseudomonadati</taxon>
        <taxon>Pseudomonadota</taxon>
        <taxon>Alphaproteobacteria</taxon>
        <taxon>Sphingomonadales</taxon>
        <taxon>Sphingomonadaceae</taxon>
        <taxon>Sphingomonas</taxon>
    </lineage>
</organism>
<gene>
    <name evidence="1" type="ORF">H8M03_04060</name>
</gene>
<dbReference type="RefSeq" id="WP_187480470.1">
    <property type="nucleotide sequence ID" value="NZ_CP060697.1"/>
</dbReference>
<evidence type="ECO:0000313" key="1">
    <source>
        <dbReference type="EMBL" id="QNM83515.1"/>
    </source>
</evidence>
<dbReference type="KEGG" id="ssau:H8M03_04060"/>
<evidence type="ECO:0000313" key="2">
    <source>
        <dbReference type="Proteomes" id="UP000515861"/>
    </source>
</evidence>
<accession>A0A7G9L4G6</accession>
<keyword evidence="2" id="KW-1185">Reference proteome</keyword>
<protein>
    <submittedName>
        <fullName evidence="1">Uncharacterized protein</fullName>
    </submittedName>
</protein>
<dbReference type="Proteomes" id="UP000515861">
    <property type="component" value="Chromosome"/>
</dbReference>
<name>A0A7G9L4G6_9SPHN</name>